<name>A0A1M6AT01_9FLAO</name>
<keyword evidence="2" id="KW-1185">Reference proteome</keyword>
<evidence type="ECO:0000313" key="1">
    <source>
        <dbReference type="EMBL" id="SHI39590.1"/>
    </source>
</evidence>
<sequence length="40" mass="4799">MTEKMGNVYSKLNQFQFSFIFFENLTLDESQKGLVCRYLQ</sequence>
<dbReference type="EMBL" id="FQYP01000001">
    <property type="protein sequence ID" value="SHI39590.1"/>
    <property type="molecule type" value="Genomic_DNA"/>
</dbReference>
<dbReference type="AlphaFoldDB" id="A0A1M6AT01"/>
<evidence type="ECO:0000313" key="2">
    <source>
        <dbReference type="Proteomes" id="UP000184432"/>
    </source>
</evidence>
<gene>
    <name evidence="1" type="ORF">SAMN04488508_101459</name>
</gene>
<reference evidence="2" key="1">
    <citation type="submission" date="2016-11" db="EMBL/GenBank/DDBJ databases">
        <authorList>
            <person name="Varghese N."/>
            <person name="Submissions S."/>
        </authorList>
    </citation>
    <scope>NUCLEOTIDE SEQUENCE [LARGE SCALE GENOMIC DNA]</scope>
    <source>
        <strain evidence="2">DSM 22623</strain>
    </source>
</reference>
<accession>A0A1M6AT01</accession>
<dbReference type="Proteomes" id="UP000184432">
    <property type="component" value="Unassembled WGS sequence"/>
</dbReference>
<organism evidence="1 2">
    <name type="scientific">Aquimarina spongiae</name>
    <dbReference type="NCBI Taxonomy" id="570521"/>
    <lineage>
        <taxon>Bacteria</taxon>
        <taxon>Pseudomonadati</taxon>
        <taxon>Bacteroidota</taxon>
        <taxon>Flavobacteriia</taxon>
        <taxon>Flavobacteriales</taxon>
        <taxon>Flavobacteriaceae</taxon>
        <taxon>Aquimarina</taxon>
    </lineage>
</organism>
<protein>
    <submittedName>
        <fullName evidence="1">Uncharacterized protein</fullName>
    </submittedName>
</protein>
<proteinExistence type="predicted"/>